<gene>
    <name evidence="15" type="ORF">D3W54_11160</name>
</gene>
<dbReference type="Gene3D" id="3.40.30.10">
    <property type="entry name" value="Glutaredoxin"/>
    <property type="match status" value="1"/>
</dbReference>
<sequence length="172" mass="18490">MSKVVPPFPEPGSAVPDFDMPASGGRTVSLNGLHGHPFVLYFYPKANTSGCTKEACEFEAALADLHKDGVTVIGVSRDDMPALEKFAANHGLTFPLASDSDGHVTEAYGVWIEKSMYGRTYMGIERATFLVDATGHLVQAWRKVKVTNHVTAVRKAITALQLQAGTGARQAQ</sequence>
<comment type="catalytic activity">
    <reaction evidence="12">
        <text>a hydroperoxide + [thioredoxin]-dithiol = an alcohol + [thioredoxin]-disulfide + H2O</text>
        <dbReference type="Rhea" id="RHEA:62620"/>
        <dbReference type="Rhea" id="RHEA-COMP:10698"/>
        <dbReference type="Rhea" id="RHEA-COMP:10700"/>
        <dbReference type="ChEBI" id="CHEBI:15377"/>
        <dbReference type="ChEBI" id="CHEBI:29950"/>
        <dbReference type="ChEBI" id="CHEBI:30879"/>
        <dbReference type="ChEBI" id="CHEBI:35924"/>
        <dbReference type="ChEBI" id="CHEBI:50058"/>
        <dbReference type="EC" id="1.11.1.24"/>
    </reaction>
</comment>
<evidence type="ECO:0000256" key="9">
    <source>
        <dbReference type="ARBA" id="ARBA00032824"/>
    </source>
</evidence>
<evidence type="ECO:0000259" key="14">
    <source>
        <dbReference type="PROSITE" id="PS51352"/>
    </source>
</evidence>
<feature type="domain" description="Thioredoxin" evidence="14">
    <location>
        <begin position="9"/>
        <end position="162"/>
    </location>
</feature>
<dbReference type="EC" id="1.11.1.24" evidence="3"/>
<comment type="function">
    <text evidence="1">Thiol-specific peroxidase that catalyzes the reduction of hydrogen peroxide and organic hydroperoxides to water and alcohols, respectively. Plays a role in cell protection against oxidative stress by detoxifying peroxides and as sensor of hydrogen peroxide-mediated signaling events.</text>
</comment>
<evidence type="ECO:0000256" key="12">
    <source>
        <dbReference type="ARBA" id="ARBA00049091"/>
    </source>
</evidence>
<keyword evidence="16" id="KW-1185">Reference proteome</keyword>
<feature type="compositionally biased region" description="Pro residues" evidence="13">
    <location>
        <begin position="1"/>
        <end position="10"/>
    </location>
</feature>
<dbReference type="InterPro" id="IPR036249">
    <property type="entry name" value="Thioredoxin-like_sf"/>
</dbReference>
<evidence type="ECO:0000313" key="15">
    <source>
        <dbReference type="EMBL" id="KAB8124634.1"/>
    </source>
</evidence>
<dbReference type="CDD" id="cd03017">
    <property type="entry name" value="PRX_BCP"/>
    <property type="match status" value="1"/>
</dbReference>
<keyword evidence="6" id="KW-0560">Oxidoreductase</keyword>
<proteinExistence type="inferred from homology"/>
<dbReference type="Pfam" id="PF00578">
    <property type="entry name" value="AhpC-TSA"/>
    <property type="match status" value="1"/>
</dbReference>
<evidence type="ECO:0000256" key="8">
    <source>
        <dbReference type="ARBA" id="ARBA00023284"/>
    </source>
</evidence>
<comment type="subunit">
    <text evidence="2">Monomer.</text>
</comment>
<dbReference type="InterPro" id="IPR013766">
    <property type="entry name" value="Thioredoxin_domain"/>
</dbReference>
<feature type="region of interest" description="Disordered" evidence="13">
    <location>
        <begin position="1"/>
        <end position="20"/>
    </location>
</feature>
<dbReference type="EMBL" id="QYAZ01000001">
    <property type="protein sequence ID" value="KAB8124634.1"/>
    <property type="molecule type" value="Genomic_DNA"/>
</dbReference>
<evidence type="ECO:0000256" key="4">
    <source>
        <dbReference type="ARBA" id="ARBA00022559"/>
    </source>
</evidence>
<keyword evidence="4" id="KW-0575">Peroxidase</keyword>
<reference evidence="15 16" key="1">
    <citation type="submission" date="2018-09" db="EMBL/GenBank/DDBJ databases">
        <title>Genome sequence and characterization of the bcs clusters for the production of nanocellulose from the low pH resistant strain Komagataeibacter medellinensis ID13488.</title>
        <authorList>
            <person name="Hernandez-Arriaga A.M."/>
            <person name="Del Cerro C."/>
            <person name="Urbina L."/>
            <person name="Eceiza A."/>
            <person name="Retegi A."/>
            <person name="Prieto M.A."/>
        </authorList>
    </citation>
    <scope>NUCLEOTIDE SEQUENCE [LARGE SCALE GENOMIC DNA]</scope>
    <source>
        <strain evidence="15 16">ID13488</strain>
    </source>
</reference>
<evidence type="ECO:0000256" key="6">
    <source>
        <dbReference type="ARBA" id="ARBA00023002"/>
    </source>
</evidence>
<evidence type="ECO:0000256" key="1">
    <source>
        <dbReference type="ARBA" id="ARBA00003330"/>
    </source>
</evidence>
<evidence type="ECO:0000256" key="3">
    <source>
        <dbReference type="ARBA" id="ARBA00013017"/>
    </source>
</evidence>
<evidence type="ECO:0000256" key="5">
    <source>
        <dbReference type="ARBA" id="ARBA00022862"/>
    </source>
</evidence>
<comment type="caution">
    <text evidence="15">The sequence shown here is derived from an EMBL/GenBank/DDBJ whole genome shotgun (WGS) entry which is preliminary data.</text>
</comment>
<dbReference type="InterPro" id="IPR000866">
    <property type="entry name" value="AhpC/TSA"/>
</dbReference>
<dbReference type="RefSeq" id="WP_014105048.1">
    <property type="nucleotide sequence ID" value="NZ_QYAZ01000001.1"/>
</dbReference>
<dbReference type="Proteomes" id="UP000427842">
    <property type="component" value="Unassembled WGS sequence"/>
</dbReference>
<evidence type="ECO:0000256" key="13">
    <source>
        <dbReference type="SAM" id="MobiDB-lite"/>
    </source>
</evidence>
<dbReference type="PROSITE" id="PS51352">
    <property type="entry name" value="THIOREDOXIN_2"/>
    <property type="match status" value="1"/>
</dbReference>
<dbReference type="SUPFAM" id="SSF52833">
    <property type="entry name" value="Thioredoxin-like"/>
    <property type="match status" value="1"/>
</dbReference>
<protein>
    <recommendedName>
        <fullName evidence="3">thioredoxin-dependent peroxiredoxin</fullName>
        <ecNumber evidence="3">1.11.1.24</ecNumber>
    </recommendedName>
    <alternativeName>
        <fullName evidence="9">Thioredoxin peroxidase</fullName>
    </alternativeName>
    <alternativeName>
        <fullName evidence="11">Thioredoxin-dependent peroxiredoxin Bcp</fullName>
    </alternativeName>
</protein>
<keyword evidence="8" id="KW-0676">Redox-active center</keyword>
<accession>A0ABQ6VWS4</accession>
<comment type="similarity">
    <text evidence="10">Belongs to the peroxiredoxin family. BCP/PrxQ subfamily.</text>
</comment>
<evidence type="ECO:0000256" key="11">
    <source>
        <dbReference type="ARBA" id="ARBA00042639"/>
    </source>
</evidence>
<organism evidence="15 16">
    <name type="scientific">Komagataeibacter medellinensis</name>
    <dbReference type="NCBI Taxonomy" id="1177712"/>
    <lineage>
        <taxon>Bacteria</taxon>
        <taxon>Pseudomonadati</taxon>
        <taxon>Pseudomonadota</taxon>
        <taxon>Alphaproteobacteria</taxon>
        <taxon>Acetobacterales</taxon>
        <taxon>Acetobacteraceae</taxon>
        <taxon>Komagataeibacter</taxon>
    </lineage>
</organism>
<keyword evidence="7" id="KW-1015">Disulfide bond</keyword>
<dbReference type="PANTHER" id="PTHR42801">
    <property type="entry name" value="THIOREDOXIN-DEPENDENT PEROXIDE REDUCTASE"/>
    <property type="match status" value="1"/>
</dbReference>
<keyword evidence="5" id="KW-0049">Antioxidant</keyword>
<dbReference type="InterPro" id="IPR024706">
    <property type="entry name" value="Peroxiredoxin_AhpC-typ"/>
</dbReference>
<dbReference type="PIRSF" id="PIRSF000239">
    <property type="entry name" value="AHPC"/>
    <property type="match status" value="1"/>
</dbReference>
<dbReference type="InterPro" id="IPR050924">
    <property type="entry name" value="Peroxiredoxin_BCP/PrxQ"/>
</dbReference>
<evidence type="ECO:0000256" key="2">
    <source>
        <dbReference type="ARBA" id="ARBA00011245"/>
    </source>
</evidence>
<name>A0ABQ6VWS4_9PROT</name>
<dbReference type="PANTHER" id="PTHR42801:SF4">
    <property type="entry name" value="AHPC_TSA FAMILY PROTEIN"/>
    <property type="match status" value="1"/>
</dbReference>
<evidence type="ECO:0000313" key="16">
    <source>
        <dbReference type="Proteomes" id="UP000427842"/>
    </source>
</evidence>
<evidence type="ECO:0000256" key="10">
    <source>
        <dbReference type="ARBA" id="ARBA00038489"/>
    </source>
</evidence>
<evidence type="ECO:0000256" key="7">
    <source>
        <dbReference type="ARBA" id="ARBA00023157"/>
    </source>
</evidence>